<dbReference type="RefSeq" id="WP_345350123.1">
    <property type="nucleotide sequence ID" value="NZ_BAABHJ010000003.1"/>
</dbReference>
<sequence length="413" mass="43640">MTRPFCSAEPRETGRDAGPDSFGVLRFTSVFEPLCLSPDWAAYDPIGGMQTHTAELTRCLDRMGIRQTVFTSRLAGPAGRRPYGSGAVVVRTGLRVPVLRQVWAPPALARALGPQGAADVVHAHSGEDLAVLPAAWLAAVRHRCPLVVTLHSSLRHTVRGTSPRAAVLRLLGGPVERRVLAAADAVIALTPSAARRLCADGMPLDRVHVIPSGFDPELFAAARPDPFPDVPHPRVAYVGRLAAQKGVAVLLEAFARCRVPATLLIVGDGPQRAALERRARGLGGEVRFTGFIPHVEVPAVLRHADVLVLPSVYEELGSVLVEAMAVGLPVVAGRVGGVPDLVRDGVNGLLVAPKDPAAFADAIDRVLTDPGLAGRLGAGARETVRDYAWPALAERVAAVYRQVLSGRSASARP</sequence>
<dbReference type="PANTHER" id="PTHR45947">
    <property type="entry name" value="SULFOQUINOVOSYL TRANSFERASE SQD2"/>
    <property type="match status" value="1"/>
</dbReference>
<feature type="domain" description="Glycosyltransferase subfamily 4-like N-terminal" evidence="4">
    <location>
        <begin position="46"/>
        <end position="217"/>
    </location>
</feature>
<dbReference type="PANTHER" id="PTHR45947:SF3">
    <property type="entry name" value="SULFOQUINOVOSYL TRANSFERASE SQD2"/>
    <property type="match status" value="1"/>
</dbReference>
<name>A0ABP8TEJ6_9ACTN</name>
<dbReference type="InterPro" id="IPR050194">
    <property type="entry name" value="Glycosyltransferase_grp1"/>
</dbReference>
<keyword evidence="6" id="KW-1185">Reference proteome</keyword>
<dbReference type="CDD" id="cd03801">
    <property type="entry name" value="GT4_PimA-like"/>
    <property type="match status" value="1"/>
</dbReference>
<organism evidence="5 6">
    <name type="scientific">Actinoallomurus liliacearum</name>
    <dbReference type="NCBI Taxonomy" id="1080073"/>
    <lineage>
        <taxon>Bacteria</taxon>
        <taxon>Bacillati</taxon>
        <taxon>Actinomycetota</taxon>
        <taxon>Actinomycetes</taxon>
        <taxon>Streptosporangiales</taxon>
        <taxon>Thermomonosporaceae</taxon>
        <taxon>Actinoallomurus</taxon>
    </lineage>
</organism>
<dbReference type="InterPro" id="IPR001296">
    <property type="entry name" value="Glyco_trans_1"/>
</dbReference>
<evidence type="ECO:0000259" key="3">
    <source>
        <dbReference type="Pfam" id="PF00534"/>
    </source>
</evidence>
<dbReference type="SUPFAM" id="SSF53756">
    <property type="entry name" value="UDP-Glycosyltransferase/glycogen phosphorylase"/>
    <property type="match status" value="1"/>
</dbReference>
<evidence type="ECO:0008006" key="7">
    <source>
        <dbReference type="Google" id="ProtNLM"/>
    </source>
</evidence>
<evidence type="ECO:0000313" key="5">
    <source>
        <dbReference type="EMBL" id="GAA4604138.1"/>
    </source>
</evidence>
<gene>
    <name evidence="5" type="ORF">GCM10023195_14030</name>
</gene>
<dbReference type="Pfam" id="PF13439">
    <property type="entry name" value="Glyco_transf_4"/>
    <property type="match status" value="1"/>
</dbReference>
<dbReference type="Gene3D" id="3.40.50.2000">
    <property type="entry name" value="Glycogen Phosphorylase B"/>
    <property type="match status" value="2"/>
</dbReference>
<feature type="domain" description="Glycosyl transferase family 1" evidence="3">
    <location>
        <begin position="232"/>
        <end position="382"/>
    </location>
</feature>
<accession>A0ABP8TEJ6</accession>
<reference evidence="6" key="1">
    <citation type="journal article" date="2019" name="Int. J. Syst. Evol. Microbiol.">
        <title>The Global Catalogue of Microorganisms (GCM) 10K type strain sequencing project: providing services to taxonomists for standard genome sequencing and annotation.</title>
        <authorList>
            <consortium name="The Broad Institute Genomics Platform"/>
            <consortium name="The Broad Institute Genome Sequencing Center for Infectious Disease"/>
            <person name="Wu L."/>
            <person name="Ma J."/>
        </authorList>
    </citation>
    <scope>NUCLEOTIDE SEQUENCE [LARGE SCALE GENOMIC DNA]</scope>
    <source>
        <strain evidence="6">JCM 17938</strain>
    </source>
</reference>
<dbReference type="InterPro" id="IPR028098">
    <property type="entry name" value="Glyco_trans_4-like_N"/>
</dbReference>
<keyword evidence="1" id="KW-0328">Glycosyltransferase</keyword>
<protein>
    <recommendedName>
        <fullName evidence="7">Glycosyltransferase family 1 protein</fullName>
    </recommendedName>
</protein>
<dbReference type="Pfam" id="PF00534">
    <property type="entry name" value="Glycos_transf_1"/>
    <property type="match status" value="1"/>
</dbReference>
<keyword evidence="2" id="KW-0808">Transferase</keyword>
<evidence type="ECO:0000259" key="4">
    <source>
        <dbReference type="Pfam" id="PF13439"/>
    </source>
</evidence>
<dbReference type="Proteomes" id="UP001500212">
    <property type="component" value="Unassembled WGS sequence"/>
</dbReference>
<evidence type="ECO:0000313" key="6">
    <source>
        <dbReference type="Proteomes" id="UP001500212"/>
    </source>
</evidence>
<evidence type="ECO:0000256" key="2">
    <source>
        <dbReference type="ARBA" id="ARBA00022679"/>
    </source>
</evidence>
<proteinExistence type="predicted"/>
<dbReference type="EMBL" id="BAABHJ010000003">
    <property type="protein sequence ID" value="GAA4604138.1"/>
    <property type="molecule type" value="Genomic_DNA"/>
</dbReference>
<evidence type="ECO:0000256" key="1">
    <source>
        <dbReference type="ARBA" id="ARBA00022676"/>
    </source>
</evidence>
<comment type="caution">
    <text evidence="5">The sequence shown here is derived from an EMBL/GenBank/DDBJ whole genome shotgun (WGS) entry which is preliminary data.</text>
</comment>